<evidence type="ECO:0000313" key="1">
    <source>
        <dbReference type="EMBL" id="JAH68567.1"/>
    </source>
</evidence>
<dbReference type="EMBL" id="GBXM01040010">
    <property type="protein sequence ID" value="JAH68567.1"/>
    <property type="molecule type" value="Transcribed_RNA"/>
</dbReference>
<proteinExistence type="predicted"/>
<protein>
    <submittedName>
        <fullName evidence="1">Uncharacterized protein</fullName>
    </submittedName>
</protein>
<sequence length="12" mass="1483">MTVQNQRIFQDC</sequence>
<reference evidence="1" key="1">
    <citation type="submission" date="2014-11" db="EMBL/GenBank/DDBJ databases">
        <authorList>
            <person name="Amaro Gonzalez C."/>
        </authorList>
    </citation>
    <scope>NUCLEOTIDE SEQUENCE</scope>
</reference>
<name>A0A0E9URX4_ANGAN</name>
<reference evidence="1" key="2">
    <citation type="journal article" date="2015" name="Fish Shellfish Immunol.">
        <title>Early steps in the European eel (Anguilla anguilla)-Vibrio vulnificus interaction in the gills: Role of the RtxA13 toxin.</title>
        <authorList>
            <person name="Callol A."/>
            <person name="Pajuelo D."/>
            <person name="Ebbesson L."/>
            <person name="Teles M."/>
            <person name="MacKenzie S."/>
            <person name="Amaro C."/>
        </authorList>
    </citation>
    <scope>NUCLEOTIDE SEQUENCE</scope>
</reference>
<accession>A0A0E9URX4</accession>
<organism evidence="1">
    <name type="scientific">Anguilla anguilla</name>
    <name type="common">European freshwater eel</name>
    <name type="synonym">Muraena anguilla</name>
    <dbReference type="NCBI Taxonomy" id="7936"/>
    <lineage>
        <taxon>Eukaryota</taxon>
        <taxon>Metazoa</taxon>
        <taxon>Chordata</taxon>
        <taxon>Craniata</taxon>
        <taxon>Vertebrata</taxon>
        <taxon>Euteleostomi</taxon>
        <taxon>Actinopterygii</taxon>
        <taxon>Neopterygii</taxon>
        <taxon>Teleostei</taxon>
        <taxon>Anguilliformes</taxon>
        <taxon>Anguillidae</taxon>
        <taxon>Anguilla</taxon>
    </lineage>
</organism>